<accession>A0A5M9QGU2</accession>
<feature type="chain" id="PRO_5024450801" description="Outer membrane beta-barrel protein" evidence="1">
    <location>
        <begin position="19"/>
        <end position="178"/>
    </location>
</feature>
<dbReference type="Proteomes" id="UP000323707">
    <property type="component" value="Unassembled WGS sequence"/>
</dbReference>
<dbReference type="EMBL" id="VXKE01000021">
    <property type="protein sequence ID" value="KAA8707894.1"/>
    <property type="molecule type" value="Genomic_DNA"/>
</dbReference>
<evidence type="ECO:0008006" key="4">
    <source>
        <dbReference type="Google" id="ProtNLM"/>
    </source>
</evidence>
<gene>
    <name evidence="2" type="ORF">F4V45_08545</name>
</gene>
<sequence length="178" mass="19300">MMKTKIVCVLLLCKSLCALDLESQARNNYFGNWWQLASFHIGSSIELNTPSGGAMGLNIGASTGWNYLFHNDIDIGLRAKYLYANTSISTHSFGAMLYVHSWKQPNAGLFSFALGGGMISANRAGHSALGGYVEVGVALFKFFPINGDLLYRASFYPAGNALAMAEMVHGIQIVFGFL</sequence>
<evidence type="ECO:0000313" key="3">
    <source>
        <dbReference type="Proteomes" id="UP000323707"/>
    </source>
</evidence>
<protein>
    <recommendedName>
        <fullName evidence="4">Outer membrane beta-barrel protein</fullName>
    </recommendedName>
</protein>
<comment type="caution">
    <text evidence="2">The sequence shown here is derived from an EMBL/GenBank/DDBJ whole genome shotgun (WGS) entry which is preliminary data.</text>
</comment>
<reference evidence="2 3" key="1">
    <citation type="submission" date="2019-09" db="EMBL/GenBank/DDBJ databases">
        <title>Draft genome sequence of various Type strains from the CCUG.</title>
        <authorList>
            <person name="Pineiro-Iglesias B."/>
            <person name="Tunovic T."/>
            <person name="Unosson C."/>
            <person name="Inganas E."/>
            <person name="Ohlen M."/>
            <person name="Cardew S."/>
            <person name="Jensie-Markopoulos S."/>
            <person name="Salva-Serra F."/>
            <person name="Jaen-Luchoro D."/>
            <person name="Karlsson R."/>
            <person name="Svensson-Stadler L."/>
            <person name="Chun J."/>
            <person name="Moore E."/>
        </authorList>
    </citation>
    <scope>NUCLEOTIDE SEQUENCE [LARGE SCALE GENOMIC DNA]</scope>
    <source>
        <strain evidence="2 3">CCUG 32756T</strain>
    </source>
</reference>
<feature type="signal peptide" evidence="1">
    <location>
        <begin position="1"/>
        <end position="18"/>
    </location>
</feature>
<organism evidence="2 3">
    <name type="scientific">Helicobacter canis</name>
    <dbReference type="NCBI Taxonomy" id="29419"/>
    <lineage>
        <taxon>Bacteria</taxon>
        <taxon>Pseudomonadati</taxon>
        <taxon>Campylobacterota</taxon>
        <taxon>Epsilonproteobacteria</taxon>
        <taxon>Campylobacterales</taxon>
        <taxon>Helicobacteraceae</taxon>
        <taxon>Helicobacter</taxon>
    </lineage>
</organism>
<name>A0A5M9QGU2_9HELI</name>
<dbReference type="RefSeq" id="WP_150337891.1">
    <property type="nucleotide sequence ID" value="NZ_JAERIX010000052.1"/>
</dbReference>
<proteinExistence type="predicted"/>
<evidence type="ECO:0000256" key="1">
    <source>
        <dbReference type="SAM" id="SignalP"/>
    </source>
</evidence>
<evidence type="ECO:0000313" key="2">
    <source>
        <dbReference type="EMBL" id="KAA8707894.1"/>
    </source>
</evidence>
<dbReference type="AlphaFoldDB" id="A0A5M9QGU2"/>
<keyword evidence="1" id="KW-0732">Signal</keyword>